<dbReference type="InterPro" id="IPR021988">
    <property type="entry name" value="BMT1"/>
</dbReference>
<dbReference type="KEGG" id="ctp:CTRG_00993"/>
<evidence type="ECO:0000256" key="3">
    <source>
        <dbReference type="ARBA" id="ARBA00022676"/>
    </source>
</evidence>
<evidence type="ECO:0000256" key="7">
    <source>
        <dbReference type="ARBA" id="ARBA00022989"/>
    </source>
</evidence>
<evidence type="ECO:0000256" key="1">
    <source>
        <dbReference type="ARBA" id="ARBA00004606"/>
    </source>
</evidence>
<dbReference type="OrthoDB" id="3631276at2759"/>
<proteinExistence type="inferred from homology"/>
<evidence type="ECO:0000256" key="4">
    <source>
        <dbReference type="ARBA" id="ARBA00022679"/>
    </source>
</evidence>
<comment type="similarity">
    <text evidence="2">Belongs to the BMT family.</text>
</comment>
<evidence type="ECO:0000256" key="2">
    <source>
        <dbReference type="ARBA" id="ARBA00009486"/>
    </source>
</evidence>
<feature type="transmembrane region" description="Helical" evidence="10">
    <location>
        <begin position="40"/>
        <end position="58"/>
    </location>
</feature>
<dbReference type="GO" id="GO:0016020">
    <property type="term" value="C:membrane"/>
    <property type="evidence" value="ECO:0007669"/>
    <property type="project" value="UniProtKB-SubCell"/>
</dbReference>
<dbReference type="EMBL" id="GG692395">
    <property type="protein sequence ID" value="EER36253.1"/>
    <property type="molecule type" value="Genomic_DNA"/>
</dbReference>
<evidence type="ECO:0000313" key="12">
    <source>
        <dbReference type="Proteomes" id="UP000002037"/>
    </source>
</evidence>
<keyword evidence="4" id="KW-0808">Transferase</keyword>
<keyword evidence="7 10" id="KW-1133">Transmembrane helix</keyword>
<keyword evidence="12" id="KW-1185">Reference proteome</keyword>
<dbReference type="RefSeq" id="XP_002546211.1">
    <property type="nucleotide sequence ID" value="XM_002546165.1"/>
</dbReference>
<dbReference type="VEuPathDB" id="FungiDB:CTRG_00993"/>
<keyword evidence="3" id="KW-0328">Glycosyltransferase</keyword>
<keyword evidence="9" id="KW-0961">Cell wall biogenesis/degradation</keyword>
<dbReference type="STRING" id="294747.C5M4K3"/>
<evidence type="ECO:0000256" key="9">
    <source>
        <dbReference type="ARBA" id="ARBA00023316"/>
    </source>
</evidence>
<reference evidence="11 12" key="1">
    <citation type="journal article" date="2009" name="Nature">
        <title>Evolution of pathogenicity and sexual reproduction in eight Candida genomes.</title>
        <authorList>
            <person name="Butler G."/>
            <person name="Rasmussen M.D."/>
            <person name="Lin M.F."/>
            <person name="Santos M.A."/>
            <person name="Sakthikumar S."/>
            <person name="Munro C.A."/>
            <person name="Rheinbay E."/>
            <person name="Grabherr M."/>
            <person name="Forche A."/>
            <person name="Reedy J.L."/>
            <person name="Agrafioti I."/>
            <person name="Arnaud M.B."/>
            <person name="Bates S."/>
            <person name="Brown A.J."/>
            <person name="Brunke S."/>
            <person name="Costanzo M.C."/>
            <person name="Fitzpatrick D.A."/>
            <person name="de Groot P.W."/>
            <person name="Harris D."/>
            <person name="Hoyer L.L."/>
            <person name="Hube B."/>
            <person name="Klis F.M."/>
            <person name="Kodira C."/>
            <person name="Lennard N."/>
            <person name="Logue M.E."/>
            <person name="Martin R."/>
            <person name="Neiman A.M."/>
            <person name="Nikolaou E."/>
            <person name="Quail M.A."/>
            <person name="Quinn J."/>
            <person name="Santos M.C."/>
            <person name="Schmitzberger F.F."/>
            <person name="Sherlock G."/>
            <person name="Shah P."/>
            <person name="Silverstein K.A."/>
            <person name="Skrzypek M.S."/>
            <person name="Soll D."/>
            <person name="Staggs R."/>
            <person name="Stansfield I."/>
            <person name="Stumpf M.P."/>
            <person name="Sudbery P.E."/>
            <person name="Srikantha T."/>
            <person name="Zeng Q."/>
            <person name="Berman J."/>
            <person name="Berriman M."/>
            <person name="Heitman J."/>
            <person name="Gow N.A."/>
            <person name="Lorenz M.C."/>
            <person name="Birren B.W."/>
            <person name="Kellis M."/>
            <person name="Cuomo C.A."/>
        </authorList>
    </citation>
    <scope>NUCLEOTIDE SEQUENCE [LARGE SCALE GENOMIC DNA]</scope>
    <source>
        <strain evidence="12">ATCC MYA-3404 / T1</strain>
    </source>
</reference>
<protein>
    <submittedName>
        <fullName evidence="11">Uncharacterized protein</fullName>
    </submittedName>
</protein>
<dbReference type="Proteomes" id="UP000002037">
    <property type="component" value="Unassembled WGS sequence"/>
</dbReference>
<dbReference type="GeneID" id="8301222"/>
<evidence type="ECO:0000256" key="5">
    <source>
        <dbReference type="ARBA" id="ARBA00022692"/>
    </source>
</evidence>
<name>C5M4K3_CANTT</name>
<accession>C5M4K3</accession>
<keyword evidence="6" id="KW-0735">Signal-anchor</keyword>
<comment type="subcellular location">
    <subcellularLocation>
        <location evidence="1">Membrane</location>
        <topology evidence="1">Single-pass type II membrane protein</topology>
    </subcellularLocation>
</comment>
<evidence type="ECO:0000256" key="6">
    <source>
        <dbReference type="ARBA" id="ARBA00022968"/>
    </source>
</evidence>
<dbReference type="HOGENOM" id="CLU_013841_3_0_1"/>
<evidence type="ECO:0000313" key="11">
    <source>
        <dbReference type="EMBL" id="EER36253.1"/>
    </source>
</evidence>
<evidence type="ECO:0000256" key="10">
    <source>
        <dbReference type="SAM" id="Phobius"/>
    </source>
</evidence>
<dbReference type="eggNOG" id="ENOG502QTZG">
    <property type="taxonomic scope" value="Eukaryota"/>
</dbReference>
<keyword evidence="8 10" id="KW-0472">Membrane</keyword>
<sequence>MYDSNVLYFSFGLILIIPFSIVMAKKLPINGNKKANKSNVFIWTLLSLVIFNIVYFLASSINDNNKLNYDDNNDFVPVGEHIHNMEYNPMNIAGFVFSSKESTPDLACDKILHDDQSIIEVTPPIDLNKPTDLKTFRDQLKSRSSENNVYELFFQDKEDESEESILKDKWYKFCGSAIWLEKYGVYFMVNRIAYSFDKRRNHPTISVLAGQVFDKNWDEIYGMQFPFSNLTFPTVLPHYIDVGTQKKKDILGSEDPRIIMHRYTNIDGVEIQEPLIVFNALSQEVNWKRAMHIYRPLYDANATIRLDIEGLEPRNKEKNWMPFDTTEDHIHFIYSFPLRVIRCELATGKCHKISGPDFNDKSNAGILRGGTNLIEIPTKYVPEELKSRKFWLGIGRSHIKNCGCVNELYRPHAIIISRENEDGDGQYSLNYVSDLFDFNINPEPWTSGKTTCSDGKSVLIPNSVAYFNDDHLGVTVSEADRTNKLVHTRGWSSYIQKILNELKFTLNDENRDFIVDGNRLSECSTFFSGKYCDASKNSMGWDRKSV</sequence>
<dbReference type="AlphaFoldDB" id="C5M4K3"/>
<feature type="transmembrane region" description="Helical" evidence="10">
    <location>
        <begin position="6"/>
        <end position="28"/>
    </location>
</feature>
<dbReference type="GO" id="GO:0071555">
    <property type="term" value="P:cell wall organization"/>
    <property type="evidence" value="ECO:0007669"/>
    <property type="project" value="UniProtKB-KW"/>
</dbReference>
<dbReference type="GO" id="GO:0000030">
    <property type="term" value="F:mannosyltransferase activity"/>
    <property type="evidence" value="ECO:0007669"/>
    <property type="project" value="InterPro"/>
</dbReference>
<evidence type="ECO:0000256" key="8">
    <source>
        <dbReference type="ARBA" id="ARBA00023136"/>
    </source>
</evidence>
<dbReference type="Pfam" id="PF12141">
    <property type="entry name" value="BMT"/>
    <property type="match status" value="2"/>
</dbReference>
<gene>
    <name evidence="11" type="ORF">CTRG_00993</name>
</gene>
<keyword evidence="5 10" id="KW-0812">Transmembrane</keyword>
<organism evidence="11 12">
    <name type="scientific">Candida tropicalis (strain ATCC MYA-3404 / T1)</name>
    <name type="common">Yeast</name>
    <dbReference type="NCBI Taxonomy" id="294747"/>
    <lineage>
        <taxon>Eukaryota</taxon>
        <taxon>Fungi</taxon>
        <taxon>Dikarya</taxon>
        <taxon>Ascomycota</taxon>
        <taxon>Saccharomycotina</taxon>
        <taxon>Pichiomycetes</taxon>
        <taxon>Debaryomycetaceae</taxon>
        <taxon>Candida/Lodderomyces clade</taxon>
        <taxon>Candida</taxon>
    </lineage>
</organism>